<dbReference type="PANTHER" id="PTHR12170:SF3">
    <property type="entry name" value="GH10162P"/>
    <property type="match status" value="1"/>
</dbReference>
<dbReference type="Proteomes" id="UP000077315">
    <property type="component" value="Unassembled WGS sequence"/>
</dbReference>
<keyword evidence="3" id="KW-0479">Metal-binding</keyword>
<dbReference type="EMBL" id="KV440974">
    <property type="protein sequence ID" value="OAD77604.1"/>
    <property type="molecule type" value="Genomic_DNA"/>
</dbReference>
<keyword evidence="5" id="KW-0862">Zinc</keyword>
<dbReference type="InParanoid" id="A0A167PBD2"/>
<evidence type="ECO:0000259" key="13">
    <source>
        <dbReference type="PROSITE" id="PS51867"/>
    </source>
</evidence>
<dbReference type="GO" id="GO:0005634">
    <property type="term" value="C:nucleus"/>
    <property type="evidence" value="ECO:0007669"/>
    <property type="project" value="TreeGrafter"/>
</dbReference>
<dbReference type="InterPro" id="IPR027370">
    <property type="entry name" value="Znf-RING_euk"/>
</dbReference>
<feature type="domain" description="CTLH" evidence="12">
    <location>
        <begin position="97"/>
        <end position="154"/>
    </location>
</feature>
<dbReference type="InterPro" id="IPR037683">
    <property type="entry name" value="Rmd5_dRing"/>
</dbReference>
<dbReference type="InterPro" id="IPR006595">
    <property type="entry name" value="CTLH_C"/>
</dbReference>
<evidence type="ECO:0000256" key="2">
    <source>
        <dbReference type="ARBA" id="ARBA00022490"/>
    </source>
</evidence>
<keyword evidence="2" id="KW-0963">Cytoplasm</keyword>
<dbReference type="GO" id="GO:0061630">
    <property type="term" value="F:ubiquitin protein ligase activity"/>
    <property type="evidence" value="ECO:0007669"/>
    <property type="project" value="InterPro"/>
</dbReference>
<feature type="zinc finger region" description="RING-Gid-type" evidence="10">
    <location>
        <begin position="275"/>
        <end position="323"/>
    </location>
</feature>
<evidence type="ECO:0000259" key="12">
    <source>
        <dbReference type="PROSITE" id="PS50897"/>
    </source>
</evidence>
<dbReference type="Pfam" id="PF13445">
    <property type="entry name" value="zf-RING_UBOX"/>
    <property type="match status" value="1"/>
</dbReference>
<dbReference type="GO" id="GO:0034657">
    <property type="term" value="C:GID complex"/>
    <property type="evidence" value="ECO:0007669"/>
    <property type="project" value="TreeGrafter"/>
</dbReference>
<dbReference type="AlphaFoldDB" id="A0A167PBD2"/>
<dbReference type="InterPro" id="IPR013144">
    <property type="entry name" value="CRA_dom"/>
</dbReference>
<dbReference type="GO" id="GO:0005737">
    <property type="term" value="C:cytoplasm"/>
    <property type="evidence" value="ECO:0007669"/>
    <property type="project" value="UniProtKB-SubCell"/>
</dbReference>
<keyword evidence="4 9" id="KW-0863">Zinc-finger</keyword>
<dbReference type="Pfam" id="PF10607">
    <property type="entry name" value="CTLH"/>
    <property type="match status" value="1"/>
</dbReference>
<evidence type="ECO:0000256" key="4">
    <source>
        <dbReference type="ARBA" id="ARBA00022771"/>
    </source>
</evidence>
<dbReference type="FunFam" id="3.30.40.10:FF:000143">
    <property type="entry name" value="Regulator of gluconeogenesis Rmd5"/>
    <property type="match status" value="1"/>
</dbReference>
<reference evidence="15" key="1">
    <citation type="submission" date="2015-06" db="EMBL/GenBank/DDBJ databases">
        <title>Expansion of signal transduction pathways in fungi by whole-genome duplication.</title>
        <authorList>
            <consortium name="DOE Joint Genome Institute"/>
            <person name="Corrochano L.M."/>
            <person name="Kuo A."/>
            <person name="Marcet-Houben M."/>
            <person name="Polaino S."/>
            <person name="Salamov A."/>
            <person name="Villalobos J.M."/>
            <person name="Alvarez M.I."/>
            <person name="Avalos J."/>
            <person name="Benito E.P."/>
            <person name="Benoit I."/>
            <person name="Burger G."/>
            <person name="Camino L.P."/>
            <person name="Canovas D."/>
            <person name="Cerda-Olmedo E."/>
            <person name="Cheng J.-F."/>
            <person name="Dominguez A."/>
            <person name="Elias M."/>
            <person name="Eslava A.P."/>
            <person name="Glaser F."/>
            <person name="Grimwood J."/>
            <person name="Gutierrez G."/>
            <person name="Heitman J."/>
            <person name="Henrissat B."/>
            <person name="Iturriaga E.A."/>
            <person name="Lang B.F."/>
            <person name="Lavin J.L."/>
            <person name="Lee S."/>
            <person name="Li W."/>
            <person name="Lindquist E."/>
            <person name="Lopez-Garcia S."/>
            <person name="Luque E.M."/>
            <person name="Marcos A.T."/>
            <person name="Martin J."/>
            <person name="McCluskey K."/>
            <person name="Medina H.R."/>
            <person name="Miralles-Duran A."/>
            <person name="Miyazaki A."/>
            <person name="Munoz-Torres E."/>
            <person name="Oguiza J.A."/>
            <person name="Ohm R."/>
            <person name="Olmedo M."/>
            <person name="Orejas M."/>
            <person name="Ortiz-Castellanos L."/>
            <person name="Pisabarro A.G."/>
            <person name="Rodriguez-Romero J."/>
            <person name="Ruiz-Herrera J."/>
            <person name="Ruiz-Vazquez R."/>
            <person name="Sanz C."/>
            <person name="Schackwitz W."/>
            <person name="Schmutz J."/>
            <person name="Shahriari M."/>
            <person name="Shelest E."/>
            <person name="Silva-Franco F."/>
            <person name="Soanes D."/>
            <person name="Syed K."/>
            <person name="Tagua V.G."/>
            <person name="Talbot N.J."/>
            <person name="Thon M."/>
            <person name="De vries R.P."/>
            <person name="Wiebenga A."/>
            <person name="Yadav J.S."/>
            <person name="Braun E.L."/>
            <person name="Baker S."/>
            <person name="Garre V."/>
            <person name="Horwitz B."/>
            <person name="Torres-Martinez S."/>
            <person name="Idnurm A."/>
            <person name="Herrera-Estrella A."/>
            <person name="Gabaldon T."/>
            <person name="Grigoriev I.V."/>
        </authorList>
    </citation>
    <scope>NUCLEOTIDE SEQUENCE [LARGE SCALE GENOMIC DNA]</scope>
    <source>
        <strain evidence="15">NRRL 1555(-)</strain>
    </source>
</reference>
<dbReference type="STRING" id="763407.A0A167PBD2"/>
<dbReference type="RefSeq" id="XP_018295644.1">
    <property type="nucleotide sequence ID" value="XM_018433340.1"/>
</dbReference>
<gene>
    <name evidence="14" type="ORF">PHYBLDRAFT_154579</name>
</gene>
<dbReference type="Gene3D" id="3.30.40.10">
    <property type="entry name" value="Zinc/RING finger domain, C3HC4 (zinc finger)"/>
    <property type="match status" value="1"/>
</dbReference>
<evidence type="ECO:0000256" key="3">
    <source>
        <dbReference type="ARBA" id="ARBA00022723"/>
    </source>
</evidence>
<evidence type="ECO:0000256" key="10">
    <source>
        <dbReference type="PROSITE-ProRule" id="PRU01215"/>
    </source>
</evidence>
<dbReference type="GO" id="GO:0008270">
    <property type="term" value="F:zinc ion binding"/>
    <property type="evidence" value="ECO:0007669"/>
    <property type="project" value="UniProtKB-KW"/>
</dbReference>
<evidence type="ECO:0000256" key="8">
    <source>
        <dbReference type="ARBA" id="ARBA00080744"/>
    </source>
</evidence>
<protein>
    <recommendedName>
        <fullName evidence="8">GID complex catalytic subunit 2</fullName>
    </recommendedName>
    <alternativeName>
        <fullName evidence="7">Glucose-induced degradation protein 2</fullName>
    </alternativeName>
</protein>
<dbReference type="PROSITE" id="PS51867">
    <property type="entry name" value="ZF_RING_GID"/>
    <property type="match status" value="1"/>
</dbReference>
<evidence type="ECO:0000256" key="5">
    <source>
        <dbReference type="ARBA" id="ARBA00022833"/>
    </source>
</evidence>
<evidence type="ECO:0000259" key="11">
    <source>
        <dbReference type="PROSITE" id="PS50089"/>
    </source>
</evidence>
<feature type="domain" description="RING-type" evidence="11">
    <location>
        <begin position="275"/>
        <end position="323"/>
    </location>
</feature>
<sequence>MQLLKAKAKKLQFGRQQKEFQSALSKFGKDIERKFKQDLSVIYHPEAFSGKEHLVGRALAMHFIRQGQFDLCDAYMKEAGIQQDNTLYAMTEHLKKEFHRMYAILKELEAHHLDSAIEWASANREALAKDCSSLEFNLHRLRILQLKQERSTLEAIQYTRAHFAPFGDKHLPEIKRLMTGIIQSSISESKYVDLLSPTLWVDIRQEFQHDFCSLLNMSAESPLFASALVGTTALPIILKLYKIMSARKTGWSQQDELAVEIPLEEELRFHSVFACPVSKEQATDENPPMMMPCGHVICKESLARLSRSSRYGRNATRFKCPYCPSETSVDQAIEVYF</sequence>
<comment type="subcellular location">
    <subcellularLocation>
        <location evidence="1">Cytoplasm</location>
    </subcellularLocation>
</comment>
<feature type="domain" description="RING-Gid-type" evidence="13">
    <location>
        <begin position="275"/>
        <end position="323"/>
    </location>
</feature>
<keyword evidence="15" id="KW-1185">Reference proteome</keyword>
<dbReference type="InterPro" id="IPR045098">
    <property type="entry name" value="Fyv10_fam"/>
</dbReference>
<dbReference type="OrthoDB" id="1933281at2759"/>
<dbReference type="GO" id="GO:0043161">
    <property type="term" value="P:proteasome-mediated ubiquitin-dependent protein catabolic process"/>
    <property type="evidence" value="ECO:0007669"/>
    <property type="project" value="InterPro"/>
</dbReference>
<evidence type="ECO:0000256" key="9">
    <source>
        <dbReference type="PROSITE-ProRule" id="PRU00175"/>
    </source>
</evidence>
<organism evidence="14 15">
    <name type="scientific">Phycomyces blakesleeanus (strain ATCC 8743b / DSM 1359 / FGSC 10004 / NBRC 33097 / NRRL 1555)</name>
    <dbReference type="NCBI Taxonomy" id="763407"/>
    <lineage>
        <taxon>Eukaryota</taxon>
        <taxon>Fungi</taxon>
        <taxon>Fungi incertae sedis</taxon>
        <taxon>Mucoromycota</taxon>
        <taxon>Mucoromycotina</taxon>
        <taxon>Mucoromycetes</taxon>
        <taxon>Mucorales</taxon>
        <taxon>Phycomycetaceae</taxon>
        <taxon>Phycomyces</taxon>
    </lineage>
</organism>
<dbReference type="InterPro" id="IPR013083">
    <property type="entry name" value="Znf_RING/FYVE/PHD"/>
</dbReference>
<dbReference type="SMART" id="SM00184">
    <property type="entry name" value="RING"/>
    <property type="match status" value="1"/>
</dbReference>
<dbReference type="SMART" id="SM00757">
    <property type="entry name" value="CRA"/>
    <property type="match status" value="1"/>
</dbReference>
<dbReference type="InterPro" id="IPR024964">
    <property type="entry name" value="CTLH/CRA"/>
</dbReference>
<evidence type="ECO:0000256" key="6">
    <source>
        <dbReference type="ARBA" id="ARBA00061136"/>
    </source>
</evidence>
<dbReference type="InterPro" id="IPR001841">
    <property type="entry name" value="Znf_RING"/>
</dbReference>
<dbReference type="VEuPathDB" id="FungiDB:PHYBLDRAFT_154579"/>
<dbReference type="PANTHER" id="PTHR12170">
    <property type="entry name" value="MACROPHAGE ERYTHROBLAST ATTACHER-RELATED"/>
    <property type="match status" value="1"/>
</dbReference>
<evidence type="ECO:0000256" key="7">
    <source>
        <dbReference type="ARBA" id="ARBA00075398"/>
    </source>
</evidence>
<evidence type="ECO:0000313" key="14">
    <source>
        <dbReference type="EMBL" id="OAD77604.1"/>
    </source>
</evidence>
<evidence type="ECO:0000313" key="15">
    <source>
        <dbReference type="Proteomes" id="UP000077315"/>
    </source>
</evidence>
<dbReference type="CDD" id="cd16652">
    <property type="entry name" value="dRING_Rmd5p-like"/>
    <property type="match status" value="1"/>
</dbReference>
<comment type="similarity">
    <text evidence="6">Belongs to the RMD5/GID2 family.</text>
</comment>
<evidence type="ECO:0000256" key="1">
    <source>
        <dbReference type="ARBA" id="ARBA00004496"/>
    </source>
</evidence>
<name>A0A167PBD2_PHYB8</name>
<dbReference type="InterPro" id="IPR044063">
    <property type="entry name" value="ZF_RING_GID"/>
</dbReference>
<dbReference type="SMART" id="SM00668">
    <property type="entry name" value="CTLH"/>
    <property type="match status" value="1"/>
</dbReference>
<dbReference type="GeneID" id="28994246"/>
<dbReference type="PROSITE" id="PS50089">
    <property type="entry name" value="ZF_RING_2"/>
    <property type="match status" value="1"/>
</dbReference>
<proteinExistence type="inferred from homology"/>
<accession>A0A167PBD2</accession>
<dbReference type="FunCoup" id="A0A167PBD2">
    <property type="interactions" value="423"/>
</dbReference>
<dbReference type="PROSITE" id="PS50897">
    <property type="entry name" value="CTLH"/>
    <property type="match status" value="1"/>
</dbReference>
<dbReference type="SUPFAM" id="SSF57850">
    <property type="entry name" value="RING/U-box"/>
    <property type="match status" value="1"/>
</dbReference>